<dbReference type="EMBL" id="LGUB01000002">
    <property type="protein sequence ID" value="KRH95239.1"/>
    <property type="molecule type" value="Genomic_DNA"/>
</dbReference>
<gene>
    <name evidence="1" type="ORF">M153_1100019555</name>
</gene>
<dbReference type="AlphaFoldDB" id="A0A0R0M8A6"/>
<reference evidence="1 2" key="1">
    <citation type="submission" date="2015-07" db="EMBL/GenBank/DDBJ databases">
        <title>The genome of Pseudoloma neurophilia, a relevant intracellular parasite of the zebrafish.</title>
        <authorList>
            <person name="Ndikumana S."/>
            <person name="Pelin A."/>
            <person name="Sanders J."/>
            <person name="Corradi N."/>
        </authorList>
    </citation>
    <scope>NUCLEOTIDE SEQUENCE [LARGE SCALE GENOMIC DNA]</scope>
    <source>
        <strain evidence="1 2">MK1</strain>
    </source>
</reference>
<sequence length="152" mass="17912">MAKIAIVYTHFKQPIRFIEKILQNGMSLENLVLIRVQTVNINLLNYMGGKEMQNIHKRRNMLYEKELRCIAEGISNLLGQMSNPTDDYEIPDQETIPCHILKLISTKTIFSVCKESELQKTLNFYRPNLVALNREMYKKFDIEKFDLLLMNR</sequence>
<evidence type="ECO:0000313" key="2">
    <source>
        <dbReference type="Proteomes" id="UP000051530"/>
    </source>
</evidence>
<dbReference type="Proteomes" id="UP000051530">
    <property type="component" value="Unassembled WGS sequence"/>
</dbReference>
<proteinExistence type="predicted"/>
<accession>A0A0R0M8A6</accession>
<dbReference type="VEuPathDB" id="MicrosporidiaDB:M153_1100019555"/>
<protein>
    <submittedName>
        <fullName evidence="1">Uncharacterized protein</fullName>
    </submittedName>
</protein>
<comment type="caution">
    <text evidence="1">The sequence shown here is derived from an EMBL/GenBank/DDBJ whole genome shotgun (WGS) entry which is preliminary data.</text>
</comment>
<name>A0A0R0M8A6_9MICR</name>
<organism evidence="1 2">
    <name type="scientific">Pseudoloma neurophilia</name>
    <dbReference type="NCBI Taxonomy" id="146866"/>
    <lineage>
        <taxon>Eukaryota</taxon>
        <taxon>Fungi</taxon>
        <taxon>Fungi incertae sedis</taxon>
        <taxon>Microsporidia</taxon>
        <taxon>Pseudoloma</taxon>
    </lineage>
</organism>
<evidence type="ECO:0000313" key="1">
    <source>
        <dbReference type="EMBL" id="KRH95239.1"/>
    </source>
</evidence>
<keyword evidence="2" id="KW-1185">Reference proteome</keyword>